<gene>
    <name evidence="3" type="ORF">PHYSODRAFT_412269</name>
</gene>
<dbReference type="InterPro" id="IPR029526">
    <property type="entry name" value="PGBD"/>
</dbReference>
<feature type="non-terminal residue" evidence="3">
    <location>
        <position position="131"/>
    </location>
</feature>
<proteinExistence type="predicted"/>
<protein>
    <recommendedName>
        <fullName evidence="2">PiggyBac transposable element-derived protein domain-containing protein</fullName>
    </recommendedName>
</protein>
<dbReference type="KEGG" id="psoj:PHYSODRAFT_412269"/>
<dbReference type="PANTHER" id="PTHR37069">
    <property type="entry name" value="DDE_TNP_1_7 DOMAIN-CONTAINING PROTEIN"/>
    <property type="match status" value="1"/>
</dbReference>
<accession>G4ZVM0</accession>
<dbReference type="GeneID" id="20651741"/>
<dbReference type="InParanoid" id="G4ZVM0"/>
<dbReference type="PANTHER" id="PTHR37069:SF2">
    <property type="entry name" value="PIGGYBAC TRANSPOSABLE ELEMENT-DERIVED PROTEIN DOMAIN-CONTAINING PROTEIN"/>
    <property type="match status" value="1"/>
</dbReference>
<dbReference type="Proteomes" id="UP000002640">
    <property type="component" value="Unassembled WGS sequence"/>
</dbReference>
<feature type="domain" description="PiggyBac transposable element-derived protein" evidence="2">
    <location>
        <begin position="1"/>
        <end position="130"/>
    </location>
</feature>
<dbReference type="RefSeq" id="XP_009532592.1">
    <property type="nucleotide sequence ID" value="XM_009534297.1"/>
</dbReference>
<dbReference type="EMBL" id="JH159157">
    <property type="protein sequence ID" value="EGZ12259.1"/>
    <property type="molecule type" value="Genomic_DNA"/>
</dbReference>
<dbReference type="Pfam" id="PF13843">
    <property type="entry name" value="DDE_Tnp_1_7"/>
    <property type="match status" value="1"/>
</dbReference>
<feature type="region of interest" description="Disordered" evidence="1">
    <location>
        <begin position="36"/>
        <end position="58"/>
    </location>
</feature>
<reference evidence="3 4" key="1">
    <citation type="journal article" date="2006" name="Science">
        <title>Phytophthora genome sequences uncover evolutionary origins and mechanisms of pathogenesis.</title>
        <authorList>
            <person name="Tyler B.M."/>
            <person name="Tripathy S."/>
            <person name="Zhang X."/>
            <person name="Dehal P."/>
            <person name="Jiang R.H."/>
            <person name="Aerts A."/>
            <person name="Arredondo F.D."/>
            <person name="Baxter L."/>
            <person name="Bensasson D."/>
            <person name="Beynon J.L."/>
            <person name="Chapman J."/>
            <person name="Damasceno C.M."/>
            <person name="Dorrance A.E."/>
            <person name="Dou D."/>
            <person name="Dickerman A.W."/>
            <person name="Dubchak I.L."/>
            <person name="Garbelotto M."/>
            <person name="Gijzen M."/>
            <person name="Gordon S.G."/>
            <person name="Govers F."/>
            <person name="Grunwald N.J."/>
            <person name="Huang W."/>
            <person name="Ivors K.L."/>
            <person name="Jones R.W."/>
            <person name="Kamoun S."/>
            <person name="Krampis K."/>
            <person name="Lamour K.H."/>
            <person name="Lee M.K."/>
            <person name="McDonald W.H."/>
            <person name="Medina M."/>
            <person name="Meijer H.J."/>
            <person name="Nordberg E.K."/>
            <person name="Maclean D.J."/>
            <person name="Ospina-Giraldo M.D."/>
            <person name="Morris P.F."/>
            <person name="Phuntumart V."/>
            <person name="Putnam N.H."/>
            <person name="Rash S."/>
            <person name="Rose J.K."/>
            <person name="Sakihama Y."/>
            <person name="Salamov A.A."/>
            <person name="Savidor A."/>
            <person name="Scheuring C.F."/>
            <person name="Smith B.M."/>
            <person name="Sobral B.W."/>
            <person name="Terry A."/>
            <person name="Torto-Alalibo T.A."/>
            <person name="Win J."/>
            <person name="Xu Z."/>
            <person name="Zhang H."/>
            <person name="Grigoriev I.V."/>
            <person name="Rokhsar D.S."/>
            <person name="Boore J.L."/>
        </authorList>
    </citation>
    <scope>NUCLEOTIDE SEQUENCE [LARGE SCALE GENOMIC DNA]</scope>
    <source>
        <strain evidence="3 4">P6497</strain>
    </source>
</reference>
<organism evidence="3 4">
    <name type="scientific">Phytophthora sojae (strain P6497)</name>
    <name type="common">Soybean stem and root rot agent</name>
    <name type="synonym">Phytophthora megasperma f. sp. glycines</name>
    <dbReference type="NCBI Taxonomy" id="1094619"/>
    <lineage>
        <taxon>Eukaryota</taxon>
        <taxon>Sar</taxon>
        <taxon>Stramenopiles</taxon>
        <taxon>Oomycota</taxon>
        <taxon>Peronosporomycetes</taxon>
        <taxon>Peronosporales</taxon>
        <taxon>Peronosporaceae</taxon>
        <taxon>Phytophthora</taxon>
    </lineage>
</organism>
<name>G4ZVM0_PHYSP</name>
<evidence type="ECO:0000256" key="1">
    <source>
        <dbReference type="SAM" id="MobiDB-lite"/>
    </source>
</evidence>
<dbReference type="AlphaFoldDB" id="G4ZVM0"/>
<evidence type="ECO:0000313" key="3">
    <source>
        <dbReference type="EMBL" id="EGZ12259.1"/>
    </source>
</evidence>
<evidence type="ECO:0000259" key="2">
    <source>
        <dbReference type="Pfam" id="PF13843"/>
    </source>
</evidence>
<feature type="non-terminal residue" evidence="3">
    <location>
        <position position="1"/>
    </location>
</feature>
<evidence type="ECO:0000313" key="4">
    <source>
        <dbReference type="Proteomes" id="UP000002640"/>
    </source>
</evidence>
<sequence>TPLGAFLRFVTPQLLKKIAGTSNDYFEENLDARVQAQHAKQQARQQKKPGFQPQTPEQIKTNLQKTPEILGRDLCIFIGLLIARTIAPNGEKFANHWKTTDEGAIPRGCFGQYMTRDQFDHVSRNLHFSNS</sequence>
<keyword evidence="4" id="KW-1185">Reference proteome</keyword>